<gene>
    <name evidence="2" type="ORF">FD01_GL002493</name>
</gene>
<dbReference type="SUPFAM" id="SSF55729">
    <property type="entry name" value="Acyl-CoA N-acyltransferases (Nat)"/>
    <property type="match status" value="1"/>
</dbReference>
<dbReference type="InterPro" id="IPR000182">
    <property type="entry name" value="GNAT_dom"/>
</dbReference>
<dbReference type="PATRIC" id="fig|1423769.4.peg.2692"/>
<feature type="domain" description="N-acetyltransferase" evidence="1">
    <location>
        <begin position="31"/>
        <end position="179"/>
    </location>
</feature>
<dbReference type="InterPro" id="IPR050276">
    <property type="entry name" value="MshD_Acetyltransferase"/>
</dbReference>
<dbReference type="AlphaFoldDB" id="A0A0R1Q4S0"/>
<organism evidence="2 3">
    <name type="scientific">Lacticaseibacillus manihotivorans DSM 13343 = JCM 12514</name>
    <dbReference type="NCBI Taxonomy" id="1423769"/>
    <lineage>
        <taxon>Bacteria</taxon>
        <taxon>Bacillati</taxon>
        <taxon>Bacillota</taxon>
        <taxon>Bacilli</taxon>
        <taxon>Lactobacillales</taxon>
        <taxon>Lactobacillaceae</taxon>
        <taxon>Lacticaseibacillus</taxon>
    </lineage>
</organism>
<dbReference type="Gene3D" id="3.40.630.30">
    <property type="match status" value="1"/>
</dbReference>
<name>A0A0R1Q4S0_9LACO</name>
<sequence length="181" mass="20959">MLRKFRDWFENNPPESLTFTEEAAVIHNREFTLRRMANGDIDAALAIERAVYNDTPWDRVAFLSELHKRQHSLYLVLTLPNDGLVVAFIGCMFAKNEAHITNIAVDPNLQHQGLGRYLMQWMIAKARDFGSDQLTLEVRTDNAIAQALYHELGFHDGRIKKGYYVAHHEDAMDMWRALNEE</sequence>
<keyword evidence="3" id="KW-1185">Reference proteome</keyword>
<dbReference type="CDD" id="cd04301">
    <property type="entry name" value="NAT_SF"/>
    <property type="match status" value="1"/>
</dbReference>
<dbReference type="RefSeq" id="WP_056964930.1">
    <property type="nucleotide sequence ID" value="NZ_AZEU01000292.1"/>
</dbReference>
<dbReference type="PANTHER" id="PTHR43617">
    <property type="entry name" value="L-AMINO ACID N-ACETYLTRANSFERASE"/>
    <property type="match status" value="1"/>
</dbReference>
<dbReference type="GO" id="GO:0008999">
    <property type="term" value="F:protein-N-terminal-alanine acetyltransferase activity"/>
    <property type="evidence" value="ECO:0007669"/>
    <property type="project" value="TreeGrafter"/>
</dbReference>
<reference evidence="2 3" key="1">
    <citation type="journal article" date="2015" name="Genome Announc.">
        <title>Expanding the biotechnology potential of lactobacilli through comparative genomics of 213 strains and associated genera.</title>
        <authorList>
            <person name="Sun Z."/>
            <person name="Harris H.M."/>
            <person name="McCann A."/>
            <person name="Guo C."/>
            <person name="Argimon S."/>
            <person name="Zhang W."/>
            <person name="Yang X."/>
            <person name="Jeffery I.B."/>
            <person name="Cooney J.C."/>
            <person name="Kagawa T.F."/>
            <person name="Liu W."/>
            <person name="Song Y."/>
            <person name="Salvetti E."/>
            <person name="Wrobel A."/>
            <person name="Rasinkangas P."/>
            <person name="Parkhill J."/>
            <person name="Rea M.C."/>
            <person name="O'Sullivan O."/>
            <person name="Ritari J."/>
            <person name="Douillard F.P."/>
            <person name="Paul Ross R."/>
            <person name="Yang R."/>
            <person name="Briner A.E."/>
            <person name="Felis G.E."/>
            <person name="de Vos W.M."/>
            <person name="Barrangou R."/>
            <person name="Klaenhammer T.R."/>
            <person name="Caufield P.W."/>
            <person name="Cui Y."/>
            <person name="Zhang H."/>
            <person name="O'Toole P.W."/>
        </authorList>
    </citation>
    <scope>NUCLEOTIDE SEQUENCE [LARGE SCALE GENOMIC DNA]</scope>
    <source>
        <strain evidence="2 3">DSM 13343</strain>
    </source>
</reference>
<dbReference type="OrthoDB" id="9794566at2"/>
<dbReference type="Proteomes" id="UP000051790">
    <property type="component" value="Unassembled WGS sequence"/>
</dbReference>
<dbReference type="PANTHER" id="PTHR43617:SF20">
    <property type="entry name" value="N-ALPHA-ACETYLTRANSFERASE RIMI"/>
    <property type="match status" value="1"/>
</dbReference>
<accession>A0A0R1Q4S0</accession>
<protein>
    <submittedName>
        <fullName evidence="2">Acetyltransferase</fullName>
    </submittedName>
</protein>
<dbReference type="InterPro" id="IPR006464">
    <property type="entry name" value="AcTrfase_RimI/Ard1"/>
</dbReference>
<proteinExistence type="predicted"/>
<dbReference type="PROSITE" id="PS51186">
    <property type="entry name" value="GNAT"/>
    <property type="match status" value="1"/>
</dbReference>
<dbReference type="NCBIfam" id="TIGR01575">
    <property type="entry name" value="rimI"/>
    <property type="match status" value="1"/>
</dbReference>
<keyword evidence="2" id="KW-0808">Transferase</keyword>
<evidence type="ECO:0000259" key="1">
    <source>
        <dbReference type="PROSITE" id="PS51186"/>
    </source>
</evidence>
<evidence type="ECO:0000313" key="2">
    <source>
        <dbReference type="EMBL" id="KRL39591.1"/>
    </source>
</evidence>
<dbReference type="InterPro" id="IPR016181">
    <property type="entry name" value="Acyl_CoA_acyltransferase"/>
</dbReference>
<dbReference type="EMBL" id="AZEU01000292">
    <property type="protein sequence ID" value="KRL39591.1"/>
    <property type="molecule type" value="Genomic_DNA"/>
</dbReference>
<comment type="caution">
    <text evidence="2">The sequence shown here is derived from an EMBL/GenBank/DDBJ whole genome shotgun (WGS) entry which is preliminary data.</text>
</comment>
<evidence type="ECO:0000313" key="3">
    <source>
        <dbReference type="Proteomes" id="UP000051790"/>
    </source>
</evidence>
<dbReference type="Pfam" id="PF00583">
    <property type="entry name" value="Acetyltransf_1"/>
    <property type="match status" value="1"/>
</dbReference>